<organism evidence="1 2">
    <name type="scientific">Nocardia pseudobrasiliensis</name>
    <dbReference type="NCBI Taxonomy" id="45979"/>
    <lineage>
        <taxon>Bacteria</taxon>
        <taxon>Bacillati</taxon>
        <taxon>Actinomycetota</taxon>
        <taxon>Actinomycetes</taxon>
        <taxon>Mycobacteriales</taxon>
        <taxon>Nocardiaceae</taxon>
        <taxon>Nocardia</taxon>
    </lineage>
</organism>
<evidence type="ECO:0000313" key="2">
    <source>
        <dbReference type="Proteomes" id="UP000254869"/>
    </source>
</evidence>
<dbReference type="Proteomes" id="UP000254869">
    <property type="component" value="Unassembled WGS sequence"/>
</dbReference>
<dbReference type="Gene3D" id="3.30.559.10">
    <property type="entry name" value="Chloramphenicol acetyltransferase-like domain"/>
    <property type="match status" value="1"/>
</dbReference>
<protein>
    <recommendedName>
        <fullName evidence="3">Diacylglycerol O-acyltransferase</fullName>
    </recommendedName>
</protein>
<dbReference type="SUPFAM" id="SSF52777">
    <property type="entry name" value="CoA-dependent acyltransferases"/>
    <property type="match status" value="1"/>
</dbReference>
<keyword evidence="2" id="KW-1185">Reference proteome</keyword>
<dbReference type="EMBL" id="QQBC01000015">
    <property type="protein sequence ID" value="RDI60426.1"/>
    <property type="molecule type" value="Genomic_DNA"/>
</dbReference>
<reference evidence="1 2" key="1">
    <citation type="submission" date="2018-07" db="EMBL/GenBank/DDBJ databases">
        <title>Genomic Encyclopedia of Type Strains, Phase IV (KMG-IV): sequencing the most valuable type-strain genomes for metagenomic binning, comparative biology and taxonomic classification.</title>
        <authorList>
            <person name="Goeker M."/>
        </authorList>
    </citation>
    <scope>NUCLEOTIDE SEQUENCE [LARGE SCALE GENOMIC DNA]</scope>
    <source>
        <strain evidence="1 2">DSM 44290</strain>
    </source>
</reference>
<name>A0A370HPC2_9NOCA</name>
<dbReference type="RefSeq" id="WP_068001207.1">
    <property type="nucleotide sequence ID" value="NZ_QQBC01000015.1"/>
</dbReference>
<dbReference type="AlphaFoldDB" id="A0A370HPC2"/>
<evidence type="ECO:0000313" key="1">
    <source>
        <dbReference type="EMBL" id="RDI60426.1"/>
    </source>
</evidence>
<sequence>MAVNRLTADDDLFWKVHRLFGSVLVNQLAWRFDQPLDREAVAAFHAQLAQGFLARRVVPTRLPFARAYWAPALASLPLDWQDEPVPAERIVDWLSAQTDIAFDPALGRLWRLSAAPSAGGTLLSLVTSHVGADGGAVIFAVQDALTRIEEGLPAARAGSSGRLVGELPARGRWRADVADAAGQVRAIVSGIGKAYRARNVVEPARQDRPTDPRLDLPERFQPAELVVDVPLAQWNTVANAHSGTANGLMLGTAIGVLGRSGRVEDGLDVRVDIPRSLRVPEDPRGNATTGVPISVPYRKGELADLTHIRAATKKAISSYGDPATTPAVQHLQPVQMVIPDFVARRLVRTSKAPICLCTNLGETAQTVATLDGVTAGAVLMRPVIRAAATEFFRTTEVGLNMSWSSDGETVTLAVTAADPDRFPTRAALRGYVEEEFGAWGLTPTFW</sequence>
<dbReference type="STRING" id="1210086.GCA_001613105_04625"/>
<accession>A0A370HPC2</accession>
<gene>
    <name evidence="1" type="ORF">DFR76_11554</name>
</gene>
<evidence type="ECO:0008006" key="3">
    <source>
        <dbReference type="Google" id="ProtNLM"/>
    </source>
</evidence>
<proteinExistence type="predicted"/>
<dbReference type="InterPro" id="IPR023213">
    <property type="entry name" value="CAT-like_dom_sf"/>
</dbReference>
<comment type="caution">
    <text evidence="1">The sequence shown here is derived from an EMBL/GenBank/DDBJ whole genome shotgun (WGS) entry which is preliminary data.</text>
</comment>